<feature type="signal peptide" evidence="1">
    <location>
        <begin position="1"/>
        <end position="21"/>
    </location>
</feature>
<dbReference type="AlphaFoldDB" id="A0A2J6S7D2"/>
<evidence type="ECO:0008006" key="4">
    <source>
        <dbReference type="Google" id="ProtNLM"/>
    </source>
</evidence>
<sequence length="108" mass="11466">MKLSNFLLAVVLAAAAHATPAVPINFFNCPIGPISPVGACCKYYSPVTGEGESCTNALEINSIVDPKTTHWVCQSDNVNDVFVQLCCDETHGKFENCSRGTRGLATSS</sequence>
<dbReference type="Proteomes" id="UP000235786">
    <property type="component" value="Unassembled WGS sequence"/>
</dbReference>
<feature type="chain" id="PRO_5014400293" description="Hydrophobin" evidence="1">
    <location>
        <begin position="22"/>
        <end position="108"/>
    </location>
</feature>
<evidence type="ECO:0000313" key="3">
    <source>
        <dbReference type="Proteomes" id="UP000235786"/>
    </source>
</evidence>
<keyword evidence="1" id="KW-0732">Signal</keyword>
<proteinExistence type="predicted"/>
<evidence type="ECO:0000313" key="2">
    <source>
        <dbReference type="EMBL" id="PMD46685.1"/>
    </source>
</evidence>
<reference evidence="2 3" key="1">
    <citation type="submission" date="2016-04" db="EMBL/GenBank/DDBJ databases">
        <title>A degradative enzymes factory behind the ericoid mycorrhizal symbiosis.</title>
        <authorList>
            <consortium name="DOE Joint Genome Institute"/>
            <person name="Martino E."/>
            <person name="Morin E."/>
            <person name="Grelet G."/>
            <person name="Kuo A."/>
            <person name="Kohler A."/>
            <person name="Daghino S."/>
            <person name="Barry K."/>
            <person name="Choi C."/>
            <person name="Cichocki N."/>
            <person name="Clum A."/>
            <person name="Copeland A."/>
            <person name="Hainaut M."/>
            <person name="Haridas S."/>
            <person name="Labutti K."/>
            <person name="Lindquist E."/>
            <person name="Lipzen A."/>
            <person name="Khouja H.-R."/>
            <person name="Murat C."/>
            <person name="Ohm R."/>
            <person name="Olson A."/>
            <person name="Spatafora J."/>
            <person name="Veneault-Fourrey C."/>
            <person name="Henrissat B."/>
            <person name="Grigoriev I."/>
            <person name="Martin F."/>
            <person name="Perotto S."/>
        </authorList>
    </citation>
    <scope>NUCLEOTIDE SEQUENCE [LARGE SCALE GENOMIC DNA]</scope>
    <source>
        <strain evidence="2 3">F</strain>
    </source>
</reference>
<accession>A0A2J6S7D2</accession>
<organism evidence="2 3">
    <name type="scientific">Hyaloscypha variabilis (strain UAMH 11265 / GT02V1 / F)</name>
    <name type="common">Meliniomyces variabilis</name>
    <dbReference type="NCBI Taxonomy" id="1149755"/>
    <lineage>
        <taxon>Eukaryota</taxon>
        <taxon>Fungi</taxon>
        <taxon>Dikarya</taxon>
        <taxon>Ascomycota</taxon>
        <taxon>Pezizomycotina</taxon>
        <taxon>Leotiomycetes</taxon>
        <taxon>Helotiales</taxon>
        <taxon>Hyaloscyphaceae</taxon>
        <taxon>Hyaloscypha</taxon>
        <taxon>Hyaloscypha variabilis</taxon>
    </lineage>
</organism>
<dbReference type="EMBL" id="KZ613939">
    <property type="protein sequence ID" value="PMD46685.1"/>
    <property type="molecule type" value="Genomic_DNA"/>
</dbReference>
<name>A0A2J6S7D2_HYAVF</name>
<gene>
    <name evidence="2" type="ORF">L207DRAFT_507579</name>
</gene>
<evidence type="ECO:0000256" key="1">
    <source>
        <dbReference type="SAM" id="SignalP"/>
    </source>
</evidence>
<keyword evidence="3" id="KW-1185">Reference proteome</keyword>
<protein>
    <recommendedName>
        <fullName evidence="4">Hydrophobin</fullName>
    </recommendedName>
</protein>